<comment type="caution">
    <text evidence="3">The sequence shown here is derived from an EMBL/GenBank/DDBJ whole genome shotgun (WGS) entry which is preliminary data.</text>
</comment>
<evidence type="ECO:0000256" key="1">
    <source>
        <dbReference type="SAM" id="MobiDB-lite"/>
    </source>
</evidence>
<feature type="compositionally biased region" description="Low complexity" evidence="1">
    <location>
        <begin position="455"/>
        <end position="469"/>
    </location>
</feature>
<dbReference type="PROSITE" id="PS00108">
    <property type="entry name" value="PROTEIN_KINASE_ST"/>
    <property type="match status" value="1"/>
</dbReference>
<evidence type="ECO:0000259" key="2">
    <source>
        <dbReference type="PROSITE" id="PS50011"/>
    </source>
</evidence>
<accession>A0A7C8M605</accession>
<dbReference type="SMART" id="SM00220">
    <property type="entry name" value="S_TKc"/>
    <property type="match status" value="1"/>
</dbReference>
<feature type="compositionally biased region" description="Low complexity" evidence="1">
    <location>
        <begin position="140"/>
        <end position="152"/>
    </location>
</feature>
<dbReference type="InterPro" id="IPR011009">
    <property type="entry name" value="Kinase-like_dom_sf"/>
</dbReference>
<dbReference type="Pfam" id="PF06985">
    <property type="entry name" value="HET"/>
    <property type="match status" value="1"/>
</dbReference>
<feature type="region of interest" description="Disordered" evidence="1">
    <location>
        <begin position="138"/>
        <end position="165"/>
    </location>
</feature>
<dbReference type="OrthoDB" id="4062651at2759"/>
<dbReference type="Pfam" id="PF00069">
    <property type="entry name" value="Pkinase"/>
    <property type="match status" value="1"/>
</dbReference>
<feature type="domain" description="Protein kinase" evidence="2">
    <location>
        <begin position="846"/>
        <end position="1121"/>
    </location>
</feature>
<protein>
    <recommendedName>
        <fullName evidence="2">Protein kinase domain-containing protein</fullName>
    </recommendedName>
</protein>
<evidence type="ECO:0000313" key="3">
    <source>
        <dbReference type="EMBL" id="KAF2868701.1"/>
    </source>
</evidence>
<dbReference type="SUPFAM" id="SSF56112">
    <property type="entry name" value="Protein kinase-like (PK-like)"/>
    <property type="match status" value="1"/>
</dbReference>
<dbReference type="Proteomes" id="UP000481861">
    <property type="component" value="Unassembled WGS sequence"/>
</dbReference>
<feature type="compositionally biased region" description="Acidic residues" evidence="1">
    <location>
        <begin position="405"/>
        <end position="417"/>
    </location>
</feature>
<dbReference type="Gene3D" id="3.30.200.20">
    <property type="entry name" value="Phosphorylase Kinase, domain 1"/>
    <property type="match status" value="1"/>
</dbReference>
<name>A0A7C8M605_9PLEO</name>
<evidence type="ECO:0000313" key="4">
    <source>
        <dbReference type="Proteomes" id="UP000481861"/>
    </source>
</evidence>
<feature type="compositionally biased region" description="Basic and acidic residues" evidence="1">
    <location>
        <begin position="418"/>
        <end position="428"/>
    </location>
</feature>
<feature type="compositionally biased region" description="Polar residues" evidence="1">
    <location>
        <begin position="490"/>
        <end position="503"/>
    </location>
</feature>
<feature type="region of interest" description="Disordered" evidence="1">
    <location>
        <begin position="405"/>
        <end position="523"/>
    </location>
</feature>
<dbReference type="GO" id="GO:0005524">
    <property type="term" value="F:ATP binding"/>
    <property type="evidence" value="ECO:0007669"/>
    <property type="project" value="InterPro"/>
</dbReference>
<feature type="compositionally biased region" description="Polar residues" evidence="1">
    <location>
        <begin position="154"/>
        <end position="165"/>
    </location>
</feature>
<dbReference type="PROSITE" id="PS50011">
    <property type="entry name" value="PROTEIN_KINASE_DOM"/>
    <property type="match status" value="1"/>
</dbReference>
<dbReference type="Gene3D" id="1.10.510.10">
    <property type="entry name" value="Transferase(Phosphotransferase) domain 1"/>
    <property type="match status" value="1"/>
</dbReference>
<proteinExistence type="predicted"/>
<dbReference type="InterPro" id="IPR010730">
    <property type="entry name" value="HET"/>
</dbReference>
<gene>
    <name evidence="3" type="ORF">BDV95DRAFT_119900</name>
</gene>
<dbReference type="PANTHER" id="PTHR33112">
    <property type="entry name" value="DOMAIN PROTEIN, PUTATIVE-RELATED"/>
    <property type="match status" value="1"/>
</dbReference>
<dbReference type="GO" id="GO:0004672">
    <property type="term" value="F:protein kinase activity"/>
    <property type="evidence" value="ECO:0007669"/>
    <property type="project" value="InterPro"/>
</dbReference>
<reference evidence="3 4" key="1">
    <citation type="submission" date="2020-01" db="EMBL/GenBank/DDBJ databases">
        <authorList>
            <consortium name="DOE Joint Genome Institute"/>
            <person name="Haridas S."/>
            <person name="Albert R."/>
            <person name="Binder M."/>
            <person name="Bloem J."/>
            <person name="Labutti K."/>
            <person name="Salamov A."/>
            <person name="Andreopoulos B."/>
            <person name="Baker S.E."/>
            <person name="Barry K."/>
            <person name="Bills G."/>
            <person name="Bluhm B.H."/>
            <person name="Cannon C."/>
            <person name="Castanera R."/>
            <person name="Culley D.E."/>
            <person name="Daum C."/>
            <person name="Ezra D."/>
            <person name="Gonzalez J.B."/>
            <person name="Henrissat B."/>
            <person name="Kuo A."/>
            <person name="Liang C."/>
            <person name="Lipzen A."/>
            <person name="Lutzoni F."/>
            <person name="Magnuson J."/>
            <person name="Mondo S."/>
            <person name="Nolan M."/>
            <person name="Ohm R."/>
            <person name="Pangilinan J."/>
            <person name="Park H.-J.H."/>
            <person name="Ramirez L."/>
            <person name="Alfaro M."/>
            <person name="Sun H."/>
            <person name="Tritt A."/>
            <person name="Yoshinaga Y."/>
            <person name="Zwiers L.-H.L."/>
            <person name="Turgeon B.G."/>
            <person name="Goodwin S.B."/>
            <person name="Spatafora J.W."/>
            <person name="Crous P.W."/>
            <person name="Grigoriev I.V."/>
        </authorList>
    </citation>
    <scope>NUCLEOTIDE SEQUENCE [LARGE SCALE GENOMIC DNA]</scope>
    <source>
        <strain evidence="3 4">CBS 611.86</strain>
    </source>
</reference>
<dbReference type="InterPro" id="IPR008271">
    <property type="entry name" value="Ser/Thr_kinase_AS"/>
</dbReference>
<feature type="region of interest" description="Disordered" evidence="1">
    <location>
        <begin position="537"/>
        <end position="557"/>
    </location>
</feature>
<dbReference type="EMBL" id="JAADJZ010000018">
    <property type="protein sequence ID" value="KAF2868701.1"/>
    <property type="molecule type" value="Genomic_DNA"/>
</dbReference>
<feature type="compositionally biased region" description="Basic and acidic residues" evidence="1">
    <location>
        <begin position="504"/>
        <end position="513"/>
    </location>
</feature>
<dbReference type="PANTHER" id="PTHR33112:SF16">
    <property type="entry name" value="HETEROKARYON INCOMPATIBILITY DOMAIN-CONTAINING PROTEIN"/>
    <property type="match status" value="1"/>
</dbReference>
<organism evidence="3 4">
    <name type="scientific">Massariosphaeria phaeospora</name>
    <dbReference type="NCBI Taxonomy" id="100035"/>
    <lineage>
        <taxon>Eukaryota</taxon>
        <taxon>Fungi</taxon>
        <taxon>Dikarya</taxon>
        <taxon>Ascomycota</taxon>
        <taxon>Pezizomycotina</taxon>
        <taxon>Dothideomycetes</taxon>
        <taxon>Pleosporomycetidae</taxon>
        <taxon>Pleosporales</taxon>
        <taxon>Pleosporales incertae sedis</taxon>
        <taxon>Massariosphaeria</taxon>
    </lineage>
</organism>
<feature type="region of interest" description="Disordered" evidence="1">
    <location>
        <begin position="675"/>
        <end position="694"/>
    </location>
</feature>
<sequence length="1495" mass="165708">MASQAAGFDFNSLDFNGFGMPQDPSYMKPDEGNTSGFFFADEAIDTTAASFGDDSQQSFDTTLFSSPHETGYPMEQNLTLDNTMGSTAWTSHPNDSLTSFPLTPVQSFDSMYQPQFTALGKRPLQFDLQDFPQSKRHETFSSFPASPSTGSSWAVDTQPTPTSLNETTLSDQAVEVCTMWFNQYAMLPNDLHIDSLSQLTGEPSSSIRRWFGQLLKQGLTGHDSAYKSQTSPSQQDPIFGEMTQQMTTSSMGDHEIQRQQPSIHRGKKSCVPTDDRELLGRDPSKIYQCTRKCGKRYGRKCDWKRNEEEGYPSKSWVCSLCISQGMEKVKPCFRKYHFSQHFRNIHPDIDCSKHEDQSVVVSETAFPRKCGFCPYRFVTRQDRIDHIADHFKNGKCMLDWNEDDSDNNVSDNADDDDRPNGDNFDKGGFDYQPPGRDSQGHPDKDNNGSGGGSGLQQPPGFFEFQFQHFSDGDSRGQSSGANHIKPTHGQAPTKQRQVLATSTDEQHPDHEQSPTHGKQNAAEGGAPDVLARYISESSTAPKKPRPTDVGELTYLSAPSERGKDQILESCHDKLITPLVFAGDMDERSESSDVSSLVTVQNDPVHVIERGDQVRQNSESSSILHNGHARLYQIASLVAQLQELQTPSSQVVPPQGAIAVSTAGLLSRISNLIQSWEPEPSLPPPPIPEGAKASSSTIDVRGKASLEIDQDRHTLISPRSLADTLDTLNQLFVSIKNEDTAQLIRGSAEQTALEYLSRIVQLQLVSDRSNHDVTQKQDLFFPHIINTGSKCKSTHAETTETYRQDDQDVIRPDVEHLTESVTASPSPGPLELTDFSPVDFSSTSPEFRSVQLLGVGGFSVVDEVLHPNTNLRVSRKTLKNRAQAGMEELKKEVNALKKLRHPHIIRFLGAYSKGDKMSILLTPVAETTLSLWLDKSFVEKPAGLTDTIVKMLGCLASSVRYLHEQRPVIKHMDIKPQNILVIQSDQDLPHVVLSDFGVSTSEVVDPDQRSTPLTRQYCAPESSTGVRGQAADIWSLGCVFVEMASTAFGQENQQWLDFRHEFSGRTGNYYWQDVPRLQKWLSAFVSHATTSAEAKVVGTAKSMLNGEPAERPNAALLTMAFTPAPCCLSWANDKASFPGPHEELEKVEMLVLEDGVDCLAQLHSCNEETHREDSKLLAQAKNWLEQCCDHHEDCSRQANGSKTLPTRLLDVQPHGSEGSTVRVVNSSDIDSCEGMVDYVTVSHVWALPDLTLSADREQMMQHELPRTALPKAIDAAISAATRVGYKYVWVDSLCVLQDSEEDKLRECAAMATTYRNAALTIVVDQINHATNEHQAYITGAEQVIAKQAAMSSQLIARSLPEIAFETPGFALDTRAWSLQERLLSRRLLHLGDEQMYWECNSLKASETFPRGLPPLVWEKVHTTSTSSGKLDAAQYGEQANAHRALDRPLNKTKKGGYETGDNMEAVQALLRLQAYGEKVNGDLELEGLLGEDHEMI</sequence>
<keyword evidence="4" id="KW-1185">Reference proteome</keyword>
<dbReference type="CDD" id="cd00180">
    <property type="entry name" value="PKc"/>
    <property type="match status" value="1"/>
</dbReference>
<dbReference type="InterPro" id="IPR000719">
    <property type="entry name" value="Prot_kinase_dom"/>
</dbReference>